<keyword evidence="3" id="KW-1185">Reference proteome</keyword>
<dbReference type="GO" id="GO:0016740">
    <property type="term" value="F:transferase activity"/>
    <property type="evidence" value="ECO:0007669"/>
    <property type="project" value="UniProtKB-KW"/>
</dbReference>
<reference evidence="3" key="1">
    <citation type="submission" date="2015-10" db="EMBL/GenBank/DDBJ databases">
        <authorList>
            <person name="Manzano-Marin A."/>
            <person name="Manzano-Marin A."/>
        </authorList>
    </citation>
    <scope>NUCLEOTIDE SEQUENCE [LARGE SCALE GENOMIC DNA]</scope>
    <source>
        <strain evidence="3">BTs</strain>
    </source>
</reference>
<keyword evidence="2" id="KW-0808">Transferase</keyword>
<sequence length="76" mass="9166">MLKKKYQLNLKGYRCPNFLLTLRKKTRFVSSGQKIIILTNDISNQRDIITFCHFMNYTLLSYKIIKLSFQYILKKK</sequence>
<dbReference type="EMBL" id="LN890285">
    <property type="protein sequence ID" value="CUR53263.1"/>
    <property type="molecule type" value="Genomic_DNA"/>
</dbReference>
<dbReference type="InterPro" id="IPR036868">
    <property type="entry name" value="TusA-like_sf"/>
</dbReference>
<feature type="domain" description="UPF0033" evidence="1">
    <location>
        <begin position="7"/>
        <end position="75"/>
    </location>
</feature>
<protein>
    <submittedName>
        <fullName evidence="2">Sulfurtransferase TusA</fullName>
        <ecNumber evidence="2">2.8.1.-</ecNumber>
    </submittedName>
</protein>
<dbReference type="EC" id="2.8.1.-" evidence="2"/>
<dbReference type="AlphaFoldDB" id="A0A170PC71"/>
<evidence type="ECO:0000259" key="1">
    <source>
        <dbReference type="Pfam" id="PF01206"/>
    </source>
</evidence>
<accession>A0A170PC71</accession>
<dbReference type="Proteomes" id="UP000243633">
    <property type="component" value="Chromosome 1"/>
</dbReference>
<proteinExistence type="predicted"/>
<dbReference type="Pfam" id="PF01206">
    <property type="entry name" value="TusA"/>
    <property type="match status" value="1"/>
</dbReference>
<dbReference type="PATRIC" id="fig|98804.3.peg.281"/>
<dbReference type="InterPro" id="IPR001455">
    <property type="entry name" value="TusA-like"/>
</dbReference>
<name>A0A170PC71_BUCTT</name>
<dbReference type="SUPFAM" id="SSF64307">
    <property type="entry name" value="SirA-like"/>
    <property type="match status" value="1"/>
</dbReference>
<evidence type="ECO:0000313" key="3">
    <source>
        <dbReference type="Proteomes" id="UP000243633"/>
    </source>
</evidence>
<dbReference type="Gene3D" id="3.30.110.40">
    <property type="entry name" value="TusA-like domain"/>
    <property type="match status" value="1"/>
</dbReference>
<gene>
    <name evidence="2" type="primary">tusA</name>
    <name evidence="2" type="ORF">BTSPAZIEG_0298</name>
</gene>
<dbReference type="OrthoDB" id="9797352at2"/>
<organism evidence="2 3">
    <name type="scientific">Buchnera aphidicola subsp. Tuberolachnus salignus</name>
    <dbReference type="NCBI Taxonomy" id="98804"/>
    <lineage>
        <taxon>Bacteria</taxon>
        <taxon>Pseudomonadati</taxon>
        <taxon>Pseudomonadota</taxon>
        <taxon>Gammaproteobacteria</taxon>
        <taxon>Enterobacterales</taxon>
        <taxon>Erwiniaceae</taxon>
        <taxon>Buchnera</taxon>
    </lineage>
</organism>
<dbReference type="STRING" id="98804.BTSPAZIEG_0298"/>
<evidence type="ECO:0000313" key="2">
    <source>
        <dbReference type="EMBL" id="CUR53263.1"/>
    </source>
</evidence>
<dbReference type="RefSeq" id="WP_075472768.1">
    <property type="nucleotide sequence ID" value="NZ_CP135003.1"/>
</dbReference>